<evidence type="ECO:0000256" key="3">
    <source>
        <dbReference type="ARBA" id="ARBA00013646"/>
    </source>
</evidence>
<dbReference type="EC" id="2.3.2.26" evidence="2"/>
<dbReference type="PANTHER" id="PTHR31531">
    <property type="entry name" value="E3 UBIQUITIN-PROTEIN LIGASE E3D FAMILY MEMBER"/>
    <property type="match status" value="1"/>
</dbReference>
<gene>
    <name evidence="9" type="ORF">CUNI_LOCUS8618</name>
</gene>
<evidence type="ECO:0000256" key="5">
    <source>
        <dbReference type="ARBA" id="ARBA00032234"/>
    </source>
</evidence>
<evidence type="ECO:0000313" key="10">
    <source>
        <dbReference type="Proteomes" id="UP000678393"/>
    </source>
</evidence>
<comment type="subunit">
    <text evidence="8">Interacts with UBE2C/UbcH10 (E2 ubiquitin-conjugating enzyme). In vitro, interacts with cyclin-B.</text>
</comment>
<evidence type="ECO:0000256" key="8">
    <source>
        <dbReference type="ARBA" id="ARBA00064185"/>
    </source>
</evidence>
<evidence type="ECO:0000256" key="7">
    <source>
        <dbReference type="ARBA" id="ARBA00053831"/>
    </source>
</evidence>
<comment type="function">
    <text evidence="7">E3 ubiquitin-protein ligase which accepts ubiquitin from specific E2 ubiquitin-conjugating enzymes, and transfers it to substrates, generally promoting their degradation by the proteasome. Independently of its E3 ubiquitin-protein ligase activity, acts as an inhibitor of CPSF3 endonuclease activity by blocking CPSF3 active site.</text>
</comment>
<name>A0A8S3Z644_9EUPU</name>
<dbReference type="OrthoDB" id="66510at2759"/>
<evidence type="ECO:0000256" key="6">
    <source>
        <dbReference type="ARBA" id="ARBA00032298"/>
    </source>
</evidence>
<evidence type="ECO:0000256" key="2">
    <source>
        <dbReference type="ARBA" id="ARBA00012485"/>
    </source>
</evidence>
<keyword evidence="10" id="KW-1185">Reference proteome</keyword>
<dbReference type="GO" id="GO:0000151">
    <property type="term" value="C:ubiquitin ligase complex"/>
    <property type="evidence" value="ECO:0007669"/>
    <property type="project" value="TreeGrafter"/>
</dbReference>
<dbReference type="GO" id="GO:0051865">
    <property type="term" value="P:protein autoubiquitination"/>
    <property type="evidence" value="ECO:0007669"/>
    <property type="project" value="TreeGrafter"/>
</dbReference>
<dbReference type="GO" id="GO:0031624">
    <property type="term" value="F:ubiquitin conjugating enzyme binding"/>
    <property type="evidence" value="ECO:0007669"/>
    <property type="project" value="TreeGrafter"/>
</dbReference>
<dbReference type="GO" id="GO:0005634">
    <property type="term" value="C:nucleus"/>
    <property type="evidence" value="ECO:0007669"/>
    <property type="project" value="TreeGrafter"/>
</dbReference>
<dbReference type="PANTHER" id="PTHR31531:SF2">
    <property type="entry name" value="E3 UBIQUITIN-PROTEIN LIGASE E3D"/>
    <property type="match status" value="1"/>
</dbReference>
<evidence type="ECO:0000313" key="9">
    <source>
        <dbReference type="EMBL" id="CAG5123060.1"/>
    </source>
</evidence>
<comment type="caution">
    <text evidence="9">The sequence shown here is derived from an EMBL/GenBank/DDBJ whole genome shotgun (WGS) entry which is preliminary data.</text>
</comment>
<evidence type="ECO:0000256" key="4">
    <source>
        <dbReference type="ARBA" id="ARBA00029737"/>
    </source>
</evidence>
<reference evidence="9" key="1">
    <citation type="submission" date="2021-04" db="EMBL/GenBank/DDBJ databases">
        <authorList>
            <consortium name="Molecular Ecology Group"/>
        </authorList>
    </citation>
    <scope>NUCLEOTIDE SEQUENCE</scope>
</reference>
<evidence type="ECO:0000256" key="1">
    <source>
        <dbReference type="ARBA" id="ARBA00000885"/>
    </source>
</evidence>
<comment type="catalytic activity">
    <reaction evidence="1">
        <text>S-ubiquitinyl-[E2 ubiquitin-conjugating enzyme]-L-cysteine + [acceptor protein]-L-lysine = [E2 ubiquitin-conjugating enzyme]-L-cysteine + N(6)-ubiquitinyl-[acceptor protein]-L-lysine.</text>
        <dbReference type="EC" id="2.3.2.26"/>
    </reaction>
</comment>
<dbReference type="GO" id="GO:0043161">
    <property type="term" value="P:proteasome-mediated ubiquitin-dependent protein catabolic process"/>
    <property type="evidence" value="ECO:0007669"/>
    <property type="project" value="TreeGrafter"/>
</dbReference>
<dbReference type="Pfam" id="PF09814">
    <property type="entry name" value="HECT_2"/>
    <property type="match status" value="1"/>
</dbReference>
<dbReference type="GO" id="GO:0030332">
    <property type="term" value="F:cyclin binding"/>
    <property type="evidence" value="ECO:0007669"/>
    <property type="project" value="TreeGrafter"/>
</dbReference>
<dbReference type="GO" id="GO:0000209">
    <property type="term" value="P:protein polyubiquitination"/>
    <property type="evidence" value="ECO:0007669"/>
    <property type="project" value="TreeGrafter"/>
</dbReference>
<dbReference type="GO" id="GO:0006513">
    <property type="term" value="P:protein monoubiquitination"/>
    <property type="evidence" value="ECO:0007669"/>
    <property type="project" value="TreeGrafter"/>
</dbReference>
<protein>
    <recommendedName>
        <fullName evidence="3">E3 ubiquitin-protein ligase E3D</fullName>
        <ecNumber evidence="2">2.3.2.26</ecNumber>
    </recommendedName>
    <alternativeName>
        <fullName evidence="6">HECT-type E3 ubiquitin transferase E3D</fullName>
    </alternativeName>
    <alternativeName>
        <fullName evidence="5">UbcH10-binding protein with a HECT-like domain</fullName>
    </alternativeName>
    <alternativeName>
        <fullName evidence="4">Ubiquitin-conjugating enzyme E2C-binding protein</fullName>
    </alternativeName>
</protein>
<organism evidence="9 10">
    <name type="scientific">Candidula unifasciata</name>
    <dbReference type="NCBI Taxonomy" id="100452"/>
    <lineage>
        <taxon>Eukaryota</taxon>
        <taxon>Metazoa</taxon>
        <taxon>Spiralia</taxon>
        <taxon>Lophotrochozoa</taxon>
        <taxon>Mollusca</taxon>
        <taxon>Gastropoda</taxon>
        <taxon>Heterobranchia</taxon>
        <taxon>Euthyneura</taxon>
        <taxon>Panpulmonata</taxon>
        <taxon>Eupulmonata</taxon>
        <taxon>Stylommatophora</taxon>
        <taxon>Helicina</taxon>
        <taxon>Helicoidea</taxon>
        <taxon>Geomitridae</taxon>
        <taxon>Candidula</taxon>
    </lineage>
</organism>
<accession>A0A8S3Z644</accession>
<dbReference type="GO" id="GO:0005829">
    <property type="term" value="C:cytosol"/>
    <property type="evidence" value="ECO:0007669"/>
    <property type="project" value="TreeGrafter"/>
</dbReference>
<sequence>SLIEASPRLTIETHTISVETSESAVVFQLDGLTLRPQTCRGLRWSSQLELHLTLQAELNAGDSKGGDADTVKTPHHYASNQDLLVSKIKSCQSHCFCVGCGAQIFKPSCNFKRVLPLPTENWTDFADIWFCHNHQSNGKPHDHMHHSHSGESTLPADLKKVKISGLTPRPEDCLVSSLYLLVSARHVEPCAVLCTTDRIICKRCGNFLGFVKLGDADSGDHSLHSYFHDPLNGVYKLYFHAVCFGSNLEKVPVHKIKMPDDLVSDQISENKQDQTVEAFISSLLKDQSHLYTSFRFIIDSSSKDEYSIVLLLWLLDQELTVFLSSVTSASVPMHSQVTPLSLAACKYMKLLYKVTFLPSNGSQPVQASPSTVFTAWKKDNTVHSISLPYPLCKQLVSLLVSSTKQLTRSQRNLNGFHVGYLKCELT</sequence>
<dbReference type="GO" id="GO:0061630">
    <property type="term" value="F:ubiquitin protein ligase activity"/>
    <property type="evidence" value="ECO:0007669"/>
    <property type="project" value="UniProtKB-EC"/>
</dbReference>
<dbReference type="AlphaFoldDB" id="A0A8S3Z644"/>
<proteinExistence type="predicted"/>
<dbReference type="InterPro" id="IPR019193">
    <property type="entry name" value="UBQ-conj_enz_E2-bd_prot"/>
</dbReference>
<dbReference type="EMBL" id="CAJHNH020001435">
    <property type="protein sequence ID" value="CAG5123060.1"/>
    <property type="molecule type" value="Genomic_DNA"/>
</dbReference>
<feature type="non-terminal residue" evidence="9">
    <location>
        <position position="426"/>
    </location>
</feature>
<dbReference type="Proteomes" id="UP000678393">
    <property type="component" value="Unassembled WGS sequence"/>
</dbReference>